<evidence type="ECO:0000313" key="1">
    <source>
        <dbReference type="EMBL" id="PKC52407.1"/>
    </source>
</evidence>
<proteinExistence type="predicted"/>
<dbReference type="Gene3D" id="3.30.110.20">
    <property type="entry name" value="Alba-like domain"/>
    <property type="match status" value="1"/>
</dbReference>
<reference evidence="1 2" key="2">
    <citation type="submission" date="2017-10" db="EMBL/GenBank/DDBJ databases">
        <title>Genome analyses suggest a sexual origin of heterokaryosis in a supposedly ancient asexual fungus.</title>
        <authorList>
            <person name="Corradi N."/>
            <person name="Sedzielewska K."/>
            <person name="Noel J."/>
            <person name="Charron P."/>
            <person name="Farinelli L."/>
            <person name="Marton T."/>
            <person name="Kruger M."/>
            <person name="Pelin A."/>
            <person name="Brachmann A."/>
            <person name="Corradi N."/>
        </authorList>
    </citation>
    <scope>NUCLEOTIDE SEQUENCE [LARGE SCALE GENOMIC DNA]</scope>
    <source>
        <strain evidence="1 2">A1</strain>
    </source>
</reference>
<dbReference type="InterPro" id="IPR007347">
    <property type="entry name" value="SpoVS"/>
</dbReference>
<reference evidence="1 2" key="1">
    <citation type="submission" date="2017-10" db="EMBL/GenBank/DDBJ databases">
        <title>Extensive intraspecific genome diversity in a model arbuscular mycorrhizal fungus.</title>
        <authorList>
            <person name="Chen E.C.H."/>
            <person name="Morin E."/>
            <person name="Baudet D."/>
            <person name="Noel J."/>
            <person name="Ndikumana S."/>
            <person name="Charron P."/>
            <person name="St-Onge C."/>
            <person name="Giorgi J."/>
            <person name="Grigoriev I.V."/>
            <person name="Roux C."/>
            <person name="Martin F.M."/>
            <person name="Corradi N."/>
        </authorList>
    </citation>
    <scope>NUCLEOTIDE SEQUENCE [LARGE SCALE GENOMIC DNA]</scope>
    <source>
        <strain evidence="1 2">A1</strain>
    </source>
</reference>
<dbReference type="GO" id="GO:0003676">
    <property type="term" value="F:nucleic acid binding"/>
    <property type="evidence" value="ECO:0007669"/>
    <property type="project" value="InterPro"/>
</dbReference>
<dbReference type="VEuPathDB" id="FungiDB:RhiirA1_481565"/>
<protein>
    <submittedName>
        <fullName evidence="1">SpoVS-domain-containing protein</fullName>
    </submittedName>
</protein>
<name>A0A2N0QMY0_9GLOM</name>
<organism evidence="1 2">
    <name type="scientific">Rhizophagus irregularis</name>
    <dbReference type="NCBI Taxonomy" id="588596"/>
    <lineage>
        <taxon>Eukaryota</taxon>
        <taxon>Fungi</taxon>
        <taxon>Fungi incertae sedis</taxon>
        <taxon>Mucoromycota</taxon>
        <taxon>Glomeromycotina</taxon>
        <taxon>Glomeromycetes</taxon>
        <taxon>Glomerales</taxon>
        <taxon>Glomeraceae</taxon>
        <taxon>Rhizophagus</taxon>
    </lineage>
</organism>
<dbReference type="PANTHER" id="PTHR35331:SF1">
    <property type="entry name" value="STAGE V SPORULATION PROTEIN S"/>
    <property type="match status" value="1"/>
</dbReference>
<evidence type="ECO:0000313" key="2">
    <source>
        <dbReference type="Proteomes" id="UP000232688"/>
    </source>
</evidence>
<feature type="non-terminal residue" evidence="1">
    <location>
        <position position="1"/>
    </location>
</feature>
<dbReference type="Pfam" id="PF04232">
    <property type="entry name" value="SpoVS"/>
    <property type="match status" value="1"/>
</dbReference>
<gene>
    <name evidence="1" type="ORF">RhiirA1_481565</name>
</gene>
<dbReference type="Proteomes" id="UP000232688">
    <property type="component" value="Unassembled WGS sequence"/>
</dbReference>
<accession>A0A2N0QMY0</accession>
<dbReference type="PANTHER" id="PTHR35331">
    <property type="entry name" value="STAGE V SPORULATION PROTEIN S"/>
    <property type="match status" value="1"/>
</dbReference>
<dbReference type="AlphaFoldDB" id="A0A2N0QMY0"/>
<dbReference type="InterPro" id="IPR036882">
    <property type="entry name" value="Alba-like_dom_sf"/>
</dbReference>
<comment type="caution">
    <text evidence="1">The sequence shown here is derived from an EMBL/GenBank/DDBJ whole genome shotgun (WGS) entry which is preliminary data.</text>
</comment>
<sequence>IVELAVQNGSTPSNVRTVTESDYMNILENAYKGQRFIQQTHYQALWGGIVVDSLKVSSRSNPNSVAGALVAVIREQGYAEMQAVGAGALNQAVKAVAIARGFVAPSGTDLICAPAFADITIAGEDRTALKLVVEKRTR</sequence>
<dbReference type="EMBL" id="LLXH01005819">
    <property type="protein sequence ID" value="PKC52407.1"/>
    <property type="molecule type" value="Genomic_DNA"/>
</dbReference>